<dbReference type="Proteomes" id="UP000626109">
    <property type="component" value="Unassembled WGS sequence"/>
</dbReference>
<comment type="caution">
    <text evidence="3">The sequence shown here is derived from an EMBL/GenBank/DDBJ whole genome shotgun (WGS) entry which is preliminary data.</text>
</comment>
<dbReference type="EMBL" id="CAJNNW010036408">
    <property type="protein sequence ID" value="CAE8734029.1"/>
    <property type="molecule type" value="Genomic_DNA"/>
</dbReference>
<protein>
    <submittedName>
        <fullName evidence="3">Uncharacterized protein</fullName>
    </submittedName>
</protein>
<feature type="compositionally biased region" description="Polar residues" evidence="1">
    <location>
        <begin position="252"/>
        <end position="269"/>
    </location>
</feature>
<proteinExistence type="predicted"/>
<sequence length="269" mass="28620">MAAQVMDVTSVMDQASGGDDLENLMDELDKPRDFRTSSRARLAAIAALAGLVAILALSLRLHSHRRSKGFSDPHNLSAKYEGLDQWLYDGQSNVGGASRSAGLPNAPTENMHDGNPCGDDEELFEDLCCMKCSLLTEGTHPVRTTEMSCCEKHPCGISNQKFSIKPCSGFDVAGSINGQEGDCPHPVGACLEDEELLLGLCYKKCSLITGGEFVHRLAPATCCKTKGFDCLYPSNLKTSPTIDVGGGGGDGNTNTPAQPHSPLKSLTEQ</sequence>
<reference evidence="3" key="1">
    <citation type="submission" date="2021-02" db="EMBL/GenBank/DDBJ databases">
        <authorList>
            <person name="Dougan E. K."/>
            <person name="Rhodes N."/>
            <person name="Thang M."/>
            <person name="Chan C."/>
        </authorList>
    </citation>
    <scope>NUCLEOTIDE SEQUENCE</scope>
</reference>
<evidence type="ECO:0000256" key="2">
    <source>
        <dbReference type="SAM" id="Phobius"/>
    </source>
</evidence>
<feature type="region of interest" description="Disordered" evidence="1">
    <location>
        <begin position="242"/>
        <end position="269"/>
    </location>
</feature>
<keyword evidence="2" id="KW-0812">Transmembrane</keyword>
<organism evidence="3 4">
    <name type="scientific">Polarella glacialis</name>
    <name type="common">Dinoflagellate</name>
    <dbReference type="NCBI Taxonomy" id="89957"/>
    <lineage>
        <taxon>Eukaryota</taxon>
        <taxon>Sar</taxon>
        <taxon>Alveolata</taxon>
        <taxon>Dinophyceae</taxon>
        <taxon>Suessiales</taxon>
        <taxon>Suessiaceae</taxon>
        <taxon>Polarella</taxon>
    </lineage>
</organism>
<evidence type="ECO:0000313" key="4">
    <source>
        <dbReference type="Proteomes" id="UP000626109"/>
    </source>
</evidence>
<evidence type="ECO:0000256" key="1">
    <source>
        <dbReference type="SAM" id="MobiDB-lite"/>
    </source>
</evidence>
<evidence type="ECO:0000313" key="3">
    <source>
        <dbReference type="EMBL" id="CAE8734029.1"/>
    </source>
</evidence>
<keyword evidence="2" id="KW-0472">Membrane</keyword>
<name>A0A813LPC3_POLGL</name>
<gene>
    <name evidence="3" type="ORF">PGLA2088_LOCUS47106</name>
</gene>
<feature type="transmembrane region" description="Helical" evidence="2">
    <location>
        <begin position="40"/>
        <end position="59"/>
    </location>
</feature>
<keyword evidence="2" id="KW-1133">Transmembrane helix</keyword>
<accession>A0A813LPC3</accession>
<dbReference type="AlphaFoldDB" id="A0A813LPC3"/>